<dbReference type="AlphaFoldDB" id="A0AAQ3KX17"/>
<reference evidence="1 2" key="1">
    <citation type="submission" date="2023-10" db="EMBL/GenBank/DDBJ databases">
        <title>Chromosome-scale genome assembly provides insights into flower coloration mechanisms of Canna indica.</title>
        <authorList>
            <person name="Li C."/>
        </authorList>
    </citation>
    <scope>NUCLEOTIDE SEQUENCE [LARGE SCALE GENOMIC DNA]</scope>
    <source>
        <tissue evidence="1">Flower</tissue>
    </source>
</reference>
<accession>A0AAQ3KX17</accession>
<dbReference type="Proteomes" id="UP001327560">
    <property type="component" value="Chromosome 8"/>
</dbReference>
<dbReference type="PANTHER" id="PTHR34197">
    <property type="entry name" value="OS04G0591300 PROTEIN"/>
    <property type="match status" value="1"/>
</dbReference>
<organism evidence="1 2">
    <name type="scientific">Canna indica</name>
    <name type="common">Indian-shot</name>
    <dbReference type="NCBI Taxonomy" id="4628"/>
    <lineage>
        <taxon>Eukaryota</taxon>
        <taxon>Viridiplantae</taxon>
        <taxon>Streptophyta</taxon>
        <taxon>Embryophyta</taxon>
        <taxon>Tracheophyta</taxon>
        <taxon>Spermatophyta</taxon>
        <taxon>Magnoliopsida</taxon>
        <taxon>Liliopsida</taxon>
        <taxon>Zingiberales</taxon>
        <taxon>Cannaceae</taxon>
        <taxon>Canna</taxon>
    </lineage>
</organism>
<evidence type="ECO:0000313" key="1">
    <source>
        <dbReference type="EMBL" id="WOL16662.1"/>
    </source>
</evidence>
<gene>
    <name evidence="1" type="ORF">Cni_G25450</name>
</gene>
<dbReference type="PANTHER" id="PTHR34197:SF2">
    <property type="entry name" value="OS04G0591300 PROTEIN"/>
    <property type="match status" value="1"/>
</dbReference>
<proteinExistence type="predicted"/>
<keyword evidence="2" id="KW-1185">Reference proteome</keyword>
<name>A0AAQ3KX17_9LILI</name>
<dbReference type="EMBL" id="CP136897">
    <property type="protein sequence ID" value="WOL16662.1"/>
    <property type="molecule type" value="Genomic_DNA"/>
</dbReference>
<protein>
    <submittedName>
        <fullName evidence="1">Uncharacterized protein</fullName>
    </submittedName>
</protein>
<sequence length="226" mass="24334">MGGARRSTVEEVDPWAMEDDEGAGWRCRKHHSSFQPPFGVCARCLRDRLLRLCPDCANERPCGCLLPSSSSSSSSSLSSISLTDFAGSIGGGTGIGAVGPVSRLIDSEPAFRRSRSVGLQFLRTRSVASRVEVVGAVPRPRGARKWASFWPFSKAAASGKDSAVARVAAELSRSRSVGAAGLVGSDGREEKGKGWGWHFPSPMNAFRHRRSTKVLQSRSPFYLHRG</sequence>
<evidence type="ECO:0000313" key="2">
    <source>
        <dbReference type="Proteomes" id="UP001327560"/>
    </source>
</evidence>